<dbReference type="Proteomes" id="UP000516404">
    <property type="component" value="Chromosome"/>
</dbReference>
<dbReference type="InterPro" id="IPR013559">
    <property type="entry name" value="YheO"/>
</dbReference>
<evidence type="ECO:0000313" key="3">
    <source>
        <dbReference type="EMBL" id="QNV38473.1"/>
    </source>
</evidence>
<sequence>MKANVATPVENTSRFIERYIPLVDFLGQSLRPNVEIVLHDLDVPDRSIIAIANSHISGREIGGPVTDFALWFMQQGNTAHVPMMTGYRAVNAEGRVCRSSSYFLRDENDVMRGMLCINVDISEWIHLRDVAAGMLGGSETTLPDKFDAFGSYPGTPLPAHADAVVSHFVDSVQPTVQDAGLPAAAPAAAAPTAPVGENGKEVITESLRSNIQNLIDSMLNTALSKQSIPPERMQKEERLAVVKDLEDMGFFILKGGITAAAKRLGVSEPTVYRDLVQVRD</sequence>
<reference evidence="3 4" key="1">
    <citation type="submission" date="2020-09" db="EMBL/GenBank/DDBJ databases">
        <title>Investigation of environmental microbes.</title>
        <authorList>
            <person name="Ou Y."/>
            <person name="Kang Q."/>
        </authorList>
    </citation>
    <scope>NUCLEOTIDE SEQUENCE [LARGE SCALE GENOMIC DNA]</scope>
    <source>
        <strain evidence="3 4">KJZ-14</strain>
    </source>
</reference>
<gene>
    <name evidence="3" type="ORF">IDM49_04205</name>
</gene>
<accession>A0A7H2BFM7</accession>
<evidence type="ECO:0000313" key="4">
    <source>
        <dbReference type="Proteomes" id="UP000516404"/>
    </source>
</evidence>
<dbReference type="InterPro" id="IPR039446">
    <property type="entry name" value="DauR-like"/>
</dbReference>
<protein>
    <submittedName>
        <fullName evidence="3">Transcriptional regulator</fullName>
    </submittedName>
</protein>
<feature type="domain" description="YheO-like" evidence="1">
    <location>
        <begin position="17"/>
        <end position="128"/>
    </location>
</feature>
<dbReference type="KEGG" id="rter:IDM49_04205"/>
<dbReference type="PANTHER" id="PTHR35568:SF1">
    <property type="entry name" value="TRANSCRIPTIONAL REGULATOR DAUR"/>
    <property type="match status" value="1"/>
</dbReference>
<evidence type="ECO:0000259" key="2">
    <source>
        <dbReference type="Pfam" id="PF13309"/>
    </source>
</evidence>
<dbReference type="InterPro" id="IPR039445">
    <property type="entry name" value="DauR-like_HTH"/>
</dbReference>
<feature type="domain" description="Transcriptional regulator DauR-like HTH" evidence="2">
    <location>
        <begin position="214"/>
        <end position="275"/>
    </location>
</feature>
<organism evidence="3 4">
    <name type="scientific">Rothia terrae</name>
    <dbReference type="NCBI Taxonomy" id="396015"/>
    <lineage>
        <taxon>Bacteria</taxon>
        <taxon>Bacillati</taxon>
        <taxon>Actinomycetota</taxon>
        <taxon>Actinomycetes</taxon>
        <taxon>Micrococcales</taxon>
        <taxon>Micrococcaceae</taxon>
        <taxon>Rothia</taxon>
    </lineage>
</organism>
<dbReference type="PANTHER" id="PTHR35568">
    <property type="entry name" value="TRANSCRIPTIONAL REGULATOR DAUR"/>
    <property type="match status" value="1"/>
</dbReference>
<dbReference type="AlphaFoldDB" id="A0A7H2BFM7"/>
<dbReference type="Pfam" id="PF08348">
    <property type="entry name" value="PAS_6"/>
    <property type="match status" value="1"/>
</dbReference>
<proteinExistence type="predicted"/>
<dbReference type="EMBL" id="CP061539">
    <property type="protein sequence ID" value="QNV38473.1"/>
    <property type="molecule type" value="Genomic_DNA"/>
</dbReference>
<dbReference type="Pfam" id="PF13309">
    <property type="entry name" value="HTH_22"/>
    <property type="match status" value="1"/>
</dbReference>
<name>A0A7H2BFM7_9MICC</name>
<evidence type="ECO:0000259" key="1">
    <source>
        <dbReference type="Pfam" id="PF08348"/>
    </source>
</evidence>
<keyword evidence="4" id="KW-1185">Reference proteome</keyword>